<dbReference type="InterPro" id="IPR050091">
    <property type="entry name" value="PKS_NRPS_Biosynth_Enz"/>
</dbReference>
<dbReference type="InterPro" id="IPR036736">
    <property type="entry name" value="ACP-like_sf"/>
</dbReference>
<feature type="compositionally biased region" description="Basic residues" evidence="6">
    <location>
        <begin position="1564"/>
        <end position="1579"/>
    </location>
</feature>
<dbReference type="SUPFAM" id="SSF55048">
    <property type="entry name" value="Probable ACP-binding domain of malonyl-CoA ACP transacylase"/>
    <property type="match status" value="1"/>
</dbReference>
<dbReference type="SUPFAM" id="SSF52151">
    <property type="entry name" value="FabD/lysophospholipase-like"/>
    <property type="match status" value="1"/>
</dbReference>
<dbReference type="PROSITE" id="PS52019">
    <property type="entry name" value="PKS_MFAS_DH"/>
    <property type="match status" value="1"/>
</dbReference>
<feature type="compositionally biased region" description="Basic residues" evidence="6">
    <location>
        <begin position="1479"/>
        <end position="1509"/>
    </location>
</feature>
<feature type="region of interest" description="N-terminal hotdog fold" evidence="5">
    <location>
        <begin position="1297"/>
        <end position="1419"/>
    </location>
</feature>
<dbReference type="Pfam" id="PF00550">
    <property type="entry name" value="PP-binding"/>
    <property type="match status" value="1"/>
</dbReference>
<sequence>MGLVRSAQAEHPGRLVLLDADDSAEAVRLALATGEPQVAVRDGRVFAPRLTPVAEDTAGRRSPTAHGTVLVTGGTGGVGSHVVRHLVHQWGATRVVVAARSDTGVADLVADCGEAVRFVPCDVSNPDELAGLLATLADTLAGVVHAAGVLDDGVLTSLTPDRLRRVAAPKAGAARTLDQLTRDLDLDFLVAFTSAAGVLGAPGQAAYAAANAEVDALMARRRRQGLPGQTVAWGLWADTGMARTLTASERRRLVTTGFPPLDPPRALELLDLAMTRAEPSLVALDLDPGQLARHPDPPALLTDLLPAARPRTAEPPPPPSDPLALVRAHLAAVLGHDDPRRVDAHRGLRELGVDSLAAVELRNRLSAATGRPLPATLAFDHPTAERLAAFLAADGHPEETPAAAPTAGSSDDPIAIVGLACRYPGGVRGPDDLWDLLTAEVDAIGPFPTDRGWDLHRVLGSDPTRPGTSSVGEGGFLDDAALFDAGLFGISPREALAMDPQQRQLLETSWEALEHAGIDPRSARGSRTGVFTGIMYHDYGPGFADAPPEVEGLLGAGTTGSVASGRVAHVLGLEGPALTVDTACSSSLVAVHLAARSLRTGESTLALAGGATVMSTPAAFVEFSRQGGLAADGRCKSFSEDADGTAWSEGVGVLVLERLSDARRHGRHVLGLLRGSAVNHDGAASGLTAPNGPAQRRVIRAALADAGLTARDVDVVEAHGTGTALGDPIEAHALLTTYGADREAPLLLGTVKSNLGHTQAAAGVAGVIKALLAMRHGTVPRTLHVTTPTSRVDWSAGAVRLATETRPWPDTPGPRRAAVSSFGFSGTNAHVVLEAPPPTPAREEPGRTENPVPLLLSGRTPSALRAQAARLAELVDTRPEVPLGALARSLAHTRARLDHRAVVLADDRPAASAALGALARGETNPRLVSGVVPVHQLAVVFGGQGSQRIGMGRELHDRFPVYADTFDRVCAALDAELAADRPLAEVVFGADADALDRTGWAQPALFAVEAALHALVSSWGVRAEVVAGHSVGELTAAYVAGVWDLPDACRVVAARARLMDALPDGGAMVAVAAGRGEVEELLVPGAGVGAVNGPTSVVVSGESGAVATVAEAAEARGLRTRALRVSHAFHSHLVEPVLADFARVLREVRFAAPTLPGLSNVTGGPADRWTDPDYWVDHVRAPVLFADDLAALEASGVDAVLELGADATLTGLAATVLAEPGRAVAALRRDRPEAASLLAAVGELYCAGVPVEWDDLFGAGDWVDLPTYPFDRERFWLTGTSRPAADTSGLGVTGTDHPLLAAAVEVPGTGAVVLTGALSTTSRPWLADHRVLGQVVVPGAAIVEMAVRAGDEVGRGTVDELVTTAPLVLSDHEPTQLRLVVARENDQGHRPFTLHARLESEGEWRVHATGALSAGPDHAPARTPTSPAAPPCRRGPTACTRPSPPPAWTTAPPSGAARHPARRRPRPRLRGTARTGTRLGHRLRRAPGPARRRPARRRRRPAAARRGRRPAAALLLARGHPARLGSDRRPGAGLPAQRQHRLPARRRRRGRPRPHRRPADAPRRLPRGCARRRGHRGRPARGGVAGGGTPHRGHRRLVVGPRHRRRRPPRPRHRTRRPVLGGGQRHRPGRRPRPRPDVPRRRPVHPHPARRPHPRRGHRRPGRGPGGGTGGPGRRGGVGAAALGAVGEPGADPARRHRPPPVGERPRGPGRGRRRRTAAGVAFRSALGTEDAPRRRRAVPAGHAVDGWYRTRRLPRRGPGGHRPPRGAGPRRDPGVGAGVRGELP</sequence>
<dbReference type="SUPFAM" id="SSF51735">
    <property type="entry name" value="NAD(P)-binding Rossmann-fold domains"/>
    <property type="match status" value="2"/>
</dbReference>
<accession>A0ABT1JF61</accession>
<dbReference type="InterPro" id="IPR020806">
    <property type="entry name" value="PKS_PP-bd"/>
</dbReference>
<evidence type="ECO:0000256" key="4">
    <source>
        <dbReference type="ARBA" id="ARBA00023315"/>
    </source>
</evidence>
<dbReference type="SMART" id="SM01294">
    <property type="entry name" value="PKS_PP_betabranch"/>
    <property type="match status" value="1"/>
</dbReference>
<feature type="compositionally biased region" description="Gly residues" evidence="6">
    <location>
        <begin position="1776"/>
        <end position="1785"/>
    </location>
</feature>
<dbReference type="GO" id="GO:0016740">
    <property type="term" value="F:transferase activity"/>
    <property type="evidence" value="ECO:0007669"/>
    <property type="project" value="UniProtKB-KW"/>
</dbReference>
<gene>
    <name evidence="10" type="ORF">G443_001189</name>
</gene>
<dbReference type="PROSITE" id="PS52004">
    <property type="entry name" value="KS3_2"/>
    <property type="match status" value="1"/>
</dbReference>
<dbReference type="PROSITE" id="PS00012">
    <property type="entry name" value="PHOSPHOPANTETHEINE"/>
    <property type="match status" value="1"/>
</dbReference>
<dbReference type="InterPro" id="IPR042104">
    <property type="entry name" value="PKS_dehydratase_sf"/>
</dbReference>
<dbReference type="Pfam" id="PF08659">
    <property type="entry name" value="KR"/>
    <property type="match status" value="1"/>
</dbReference>
<dbReference type="Proteomes" id="UP000791080">
    <property type="component" value="Unassembled WGS sequence"/>
</dbReference>
<dbReference type="InterPro" id="IPR049552">
    <property type="entry name" value="PKS_DH_N"/>
</dbReference>
<dbReference type="InterPro" id="IPR018201">
    <property type="entry name" value="Ketoacyl_synth_AS"/>
</dbReference>
<evidence type="ECO:0000256" key="1">
    <source>
        <dbReference type="ARBA" id="ARBA00022450"/>
    </source>
</evidence>
<dbReference type="EMBL" id="AUBJ02000001">
    <property type="protein sequence ID" value="MCP2330919.1"/>
    <property type="molecule type" value="Genomic_DNA"/>
</dbReference>
<dbReference type="InterPro" id="IPR014030">
    <property type="entry name" value="Ketoacyl_synth_N"/>
</dbReference>
<dbReference type="Gene3D" id="1.10.1200.10">
    <property type="entry name" value="ACP-like"/>
    <property type="match status" value="1"/>
</dbReference>
<dbReference type="SUPFAM" id="SSF53901">
    <property type="entry name" value="Thiolase-like"/>
    <property type="match status" value="1"/>
</dbReference>
<feature type="compositionally biased region" description="Basic residues" evidence="6">
    <location>
        <begin position="1624"/>
        <end position="1633"/>
    </location>
</feature>
<evidence type="ECO:0000259" key="8">
    <source>
        <dbReference type="PROSITE" id="PS52004"/>
    </source>
</evidence>
<dbReference type="InterPro" id="IPR014031">
    <property type="entry name" value="Ketoacyl_synth_C"/>
</dbReference>
<dbReference type="Gene3D" id="3.40.366.10">
    <property type="entry name" value="Malonyl-Coenzyme A Acyl Carrier Protein, domain 2"/>
    <property type="match status" value="1"/>
</dbReference>
<evidence type="ECO:0000259" key="9">
    <source>
        <dbReference type="PROSITE" id="PS52019"/>
    </source>
</evidence>
<feature type="domain" description="Carrier" evidence="7">
    <location>
        <begin position="320"/>
        <end position="395"/>
    </location>
</feature>
<dbReference type="CDD" id="cd00833">
    <property type="entry name" value="PKS"/>
    <property type="match status" value="1"/>
</dbReference>
<feature type="domain" description="PKS/mFAS DH" evidence="9">
    <location>
        <begin position="1297"/>
        <end position="1613"/>
    </location>
</feature>
<feature type="compositionally biased region" description="Basic residues" evidence="6">
    <location>
        <begin position="1538"/>
        <end position="1556"/>
    </location>
</feature>
<keyword evidence="11" id="KW-1185">Reference proteome</keyword>
<dbReference type="Pfam" id="PF02801">
    <property type="entry name" value="Ketoacyl-synt_C"/>
    <property type="match status" value="1"/>
</dbReference>
<keyword evidence="2" id="KW-0597">Phosphoprotein</keyword>
<evidence type="ECO:0000256" key="2">
    <source>
        <dbReference type="ARBA" id="ARBA00022553"/>
    </source>
</evidence>
<dbReference type="InterPro" id="IPR013968">
    <property type="entry name" value="PKS_KR"/>
</dbReference>
<dbReference type="InterPro" id="IPR009081">
    <property type="entry name" value="PP-bd_ACP"/>
</dbReference>
<dbReference type="Pfam" id="PF21089">
    <property type="entry name" value="PKS_DH_N"/>
    <property type="match status" value="1"/>
</dbReference>
<keyword evidence="4" id="KW-0012">Acyltransferase</keyword>
<dbReference type="InterPro" id="IPR016035">
    <property type="entry name" value="Acyl_Trfase/lysoPLipase"/>
</dbReference>
<dbReference type="SMART" id="SM00825">
    <property type="entry name" value="PKS_KS"/>
    <property type="match status" value="1"/>
</dbReference>
<evidence type="ECO:0000256" key="3">
    <source>
        <dbReference type="ARBA" id="ARBA00022679"/>
    </source>
</evidence>
<dbReference type="Pfam" id="PF16197">
    <property type="entry name" value="KAsynt_C_assoc"/>
    <property type="match status" value="1"/>
</dbReference>
<dbReference type="PANTHER" id="PTHR43775">
    <property type="entry name" value="FATTY ACID SYNTHASE"/>
    <property type="match status" value="1"/>
</dbReference>
<dbReference type="Pfam" id="PF00109">
    <property type="entry name" value="ketoacyl-synt"/>
    <property type="match status" value="1"/>
</dbReference>
<evidence type="ECO:0000313" key="10">
    <source>
        <dbReference type="EMBL" id="MCP2330919.1"/>
    </source>
</evidence>
<feature type="compositionally biased region" description="Basic residues" evidence="6">
    <location>
        <begin position="1591"/>
        <end position="1617"/>
    </location>
</feature>
<keyword evidence="1" id="KW-0596">Phosphopantetheine</keyword>
<dbReference type="SUPFAM" id="SSF47336">
    <property type="entry name" value="ACP-like"/>
    <property type="match status" value="1"/>
</dbReference>
<feature type="compositionally biased region" description="Low complexity" evidence="6">
    <location>
        <begin position="1448"/>
        <end position="1458"/>
    </location>
</feature>
<feature type="compositionally biased region" description="Basic residues" evidence="6">
    <location>
        <begin position="1641"/>
        <end position="1662"/>
    </location>
</feature>
<organism evidence="10 11">
    <name type="scientific">Actinoalloteichus caeruleus DSM 43889</name>
    <dbReference type="NCBI Taxonomy" id="1120930"/>
    <lineage>
        <taxon>Bacteria</taxon>
        <taxon>Bacillati</taxon>
        <taxon>Actinomycetota</taxon>
        <taxon>Actinomycetes</taxon>
        <taxon>Pseudonocardiales</taxon>
        <taxon>Pseudonocardiaceae</taxon>
        <taxon>Actinoalloteichus</taxon>
        <taxon>Actinoalloteichus cyanogriseus</taxon>
    </lineage>
</organism>
<dbReference type="SMART" id="SM00827">
    <property type="entry name" value="PKS_AT"/>
    <property type="match status" value="1"/>
</dbReference>
<dbReference type="PANTHER" id="PTHR43775:SF51">
    <property type="entry name" value="INACTIVE PHENOLPHTHIOCEROL SYNTHESIS POLYKETIDE SYNTHASE TYPE I PKS1-RELATED"/>
    <property type="match status" value="1"/>
</dbReference>
<dbReference type="Gene3D" id="3.10.129.110">
    <property type="entry name" value="Polyketide synthase dehydratase"/>
    <property type="match status" value="1"/>
</dbReference>
<dbReference type="InterPro" id="IPR016036">
    <property type="entry name" value="Malonyl_transacylase_ACP-bd"/>
</dbReference>
<dbReference type="InterPro" id="IPR014043">
    <property type="entry name" value="Acyl_transferase_dom"/>
</dbReference>
<feature type="compositionally biased region" description="Low complexity" evidence="6">
    <location>
        <begin position="1680"/>
        <end position="1690"/>
    </location>
</feature>
<proteinExistence type="predicted"/>
<dbReference type="Gene3D" id="3.40.47.10">
    <property type="match status" value="1"/>
</dbReference>
<dbReference type="Gene3D" id="3.30.70.3290">
    <property type="match status" value="1"/>
</dbReference>
<evidence type="ECO:0000313" key="11">
    <source>
        <dbReference type="Proteomes" id="UP000791080"/>
    </source>
</evidence>
<name>A0ABT1JF61_ACTCY</name>
<dbReference type="InterPro" id="IPR006162">
    <property type="entry name" value="Ppantetheine_attach_site"/>
</dbReference>
<dbReference type="SMART" id="SM00826">
    <property type="entry name" value="PKS_DH"/>
    <property type="match status" value="1"/>
</dbReference>
<dbReference type="InterPro" id="IPR057326">
    <property type="entry name" value="KR_dom"/>
</dbReference>
<dbReference type="Pfam" id="PF00698">
    <property type="entry name" value="Acyl_transf_1"/>
    <property type="match status" value="1"/>
</dbReference>
<dbReference type="PROSITE" id="PS50075">
    <property type="entry name" value="CARRIER"/>
    <property type="match status" value="1"/>
</dbReference>
<dbReference type="Gene3D" id="3.40.50.720">
    <property type="entry name" value="NAD(P)-binding Rossmann-like Domain"/>
    <property type="match status" value="1"/>
</dbReference>
<dbReference type="InterPro" id="IPR016039">
    <property type="entry name" value="Thiolase-like"/>
</dbReference>
<dbReference type="InterPro" id="IPR032821">
    <property type="entry name" value="PKS_assoc"/>
</dbReference>
<feature type="domain" description="Ketosynthase family 3 (KS3)" evidence="8">
    <location>
        <begin position="411"/>
        <end position="835"/>
    </location>
</feature>
<reference evidence="10 11" key="1">
    <citation type="submission" date="2022-06" db="EMBL/GenBank/DDBJ databases">
        <title>Genomic Encyclopedia of Type Strains, Phase I: the one thousand microbial genomes (KMG-I) project.</title>
        <authorList>
            <person name="Kyrpides N."/>
        </authorList>
    </citation>
    <scope>NUCLEOTIDE SEQUENCE [LARGE SCALE GENOMIC DNA]</scope>
    <source>
        <strain evidence="10 11">DSM 43889</strain>
    </source>
</reference>
<dbReference type="InterPro" id="IPR036291">
    <property type="entry name" value="NAD(P)-bd_dom_sf"/>
</dbReference>
<feature type="compositionally biased region" description="Basic residues" evidence="6">
    <location>
        <begin position="1459"/>
        <end position="1471"/>
    </location>
</feature>
<feature type="region of interest" description="C-terminal hotdog fold" evidence="5">
    <location>
        <begin position="1456"/>
        <end position="1613"/>
    </location>
</feature>
<keyword evidence="3 10" id="KW-0808">Transferase</keyword>
<feature type="compositionally biased region" description="Basic residues" evidence="6">
    <location>
        <begin position="1708"/>
        <end position="1717"/>
    </location>
</feature>
<dbReference type="InterPro" id="IPR049900">
    <property type="entry name" value="PKS_mFAS_DH"/>
</dbReference>
<dbReference type="InterPro" id="IPR020841">
    <property type="entry name" value="PKS_Beta-ketoAc_synthase_dom"/>
</dbReference>
<dbReference type="SMART" id="SM00822">
    <property type="entry name" value="PKS_KR"/>
    <property type="match status" value="1"/>
</dbReference>
<feature type="compositionally biased region" description="Basic residues" evidence="6">
    <location>
        <begin position="1750"/>
        <end position="1765"/>
    </location>
</feature>
<dbReference type="InterPro" id="IPR020807">
    <property type="entry name" value="PKS_DH"/>
</dbReference>
<protein>
    <submittedName>
        <fullName evidence="10">Acyl transferase domain-containing protein</fullName>
    </submittedName>
</protein>
<dbReference type="SMART" id="SM00823">
    <property type="entry name" value="PKS_PP"/>
    <property type="match status" value="1"/>
</dbReference>
<evidence type="ECO:0000256" key="5">
    <source>
        <dbReference type="PROSITE-ProRule" id="PRU01363"/>
    </source>
</evidence>
<feature type="compositionally biased region" description="Gly residues" evidence="6">
    <location>
        <begin position="1663"/>
        <end position="1679"/>
    </location>
</feature>
<evidence type="ECO:0000256" key="6">
    <source>
        <dbReference type="SAM" id="MobiDB-lite"/>
    </source>
</evidence>
<comment type="caution">
    <text evidence="5">Lacks conserved residue(s) required for the propagation of feature annotation.</text>
</comment>
<feature type="compositionally biased region" description="Low complexity" evidence="6">
    <location>
        <begin position="1510"/>
        <end position="1524"/>
    </location>
</feature>
<dbReference type="PROSITE" id="PS00606">
    <property type="entry name" value="KS3_1"/>
    <property type="match status" value="1"/>
</dbReference>
<evidence type="ECO:0000259" key="7">
    <source>
        <dbReference type="PROSITE" id="PS50075"/>
    </source>
</evidence>
<feature type="region of interest" description="Disordered" evidence="6">
    <location>
        <begin position="1411"/>
        <end position="1785"/>
    </location>
</feature>
<dbReference type="InterPro" id="IPR001227">
    <property type="entry name" value="Ac_transferase_dom_sf"/>
</dbReference>
<comment type="caution">
    <text evidence="10">The sequence shown here is derived from an EMBL/GenBank/DDBJ whole genome shotgun (WGS) entry which is preliminary data.</text>
</comment>